<dbReference type="InterPro" id="IPR047589">
    <property type="entry name" value="DUF11_rpt"/>
</dbReference>
<dbReference type="InterPro" id="IPR045829">
    <property type="entry name" value="PKD_6"/>
</dbReference>
<feature type="domain" description="PKD-like" evidence="4">
    <location>
        <begin position="832"/>
        <end position="911"/>
    </location>
</feature>
<evidence type="ECO:0000259" key="4">
    <source>
        <dbReference type="Pfam" id="PF19408"/>
    </source>
</evidence>
<dbReference type="InterPro" id="IPR026341">
    <property type="entry name" value="T9SS_type_B"/>
</dbReference>
<feature type="domain" description="PKD-like" evidence="4">
    <location>
        <begin position="1361"/>
        <end position="1442"/>
    </location>
</feature>
<feature type="domain" description="DUF11" evidence="3">
    <location>
        <begin position="229"/>
        <end position="356"/>
    </location>
</feature>
<evidence type="ECO:0000256" key="1">
    <source>
        <dbReference type="ARBA" id="ARBA00005445"/>
    </source>
</evidence>
<dbReference type="NCBIfam" id="TIGR04226">
    <property type="entry name" value="RrgB_K2N_iso_D2"/>
    <property type="match status" value="1"/>
</dbReference>
<gene>
    <name evidence="5" type="ORF">HUW51_07035</name>
</gene>
<dbReference type="InterPro" id="IPR001434">
    <property type="entry name" value="OmcB-like_DUF11"/>
</dbReference>
<dbReference type="RefSeq" id="WP_185273271.1">
    <property type="nucleotide sequence ID" value="NZ_CP055156.1"/>
</dbReference>
<dbReference type="Pfam" id="PF13585">
    <property type="entry name" value="CHU_C"/>
    <property type="match status" value="1"/>
</dbReference>
<accession>A0A7G7G5Q9</accession>
<dbReference type="NCBIfam" id="TIGR04131">
    <property type="entry name" value="Bac_Flav_CTERM"/>
    <property type="match status" value="1"/>
</dbReference>
<dbReference type="KEGG" id="aswu:HUW51_07035"/>
<feature type="domain" description="PKD-like" evidence="4">
    <location>
        <begin position="478"/>
        <end position="555"/>
    </location>
</feature>
<dbReference type="InterPro" id="IPR026466">
    <property type="entry name" value="Fim_isopep_form_D2_dom"/>
</dbReference>
<keyword evidence="6" id="KW-1185">Reference proteome</keyword>
<evidence type="ECO:0000313" key="6">
    <source>
        <dbReference type="Proteomes" id="UP000515237"/>
    </source>
</evidence>
<dbReference type="Gene3D" id="2.60.40.740">
    <property type="match status" value="1"/>
</dbReference>
<feature type="domain" description="PKD-like" evidence="4">
    <location>
        <begin position="1186"/>
        <end position="1267"/>
    </location>
</feature>
<sequence>MKKIILLVVAFVGFSIGGFSQVRPSLGTAADFTILAATGIYNKDVTRVSGNLGVWPGNVLQGFTAGMINGTTYLGDAAAQKAQADLEAAYNSINGLTTTPGKNLTGTSINGQILGPGIYTFDNTTTLSGTISLDAANDPNAIFIFQVKGGLITAANTTIRLLNNARRMNIFWQVTDTVNIGARANMAGSILAKNSIRLGKEAVINGGRLLSLSNKVVLNKNNPVTTSTDLGITKTKSLGANGVNPYSVGEEVTFTIVARNYGPINDYNVKIVDQLDIDLEYLGATAQSSIPGKQVNTFSYNRDSRVFQWIGAEFRNGETVTLTIKVKIKNSGGIGNTATILGTVTDDNFDNNSASIVPAICAKIPDPGTLTGPTAVCFGSNTNVFSVAAISGVQSYTWVVPSGWRIIPNVNGEPPSNTITVEVPESTSGEPVAAEGIVSVTVNNGCGDSDPAVLEVTASNLITAPPGPITTTDPDGLNPCIRTSDTYFTYRIDEVPNVTGYEWVIGTPADSTDKGGWQIVSGQNTTQIRVKAGQKEVFIWVKAINICGPSPASFIRVTPSVTNPTKPTAITGPTAVCVGSPSGVFTVTNQPGTRYIWTVPSGWSLTGQGTNQISVTAPVSAANTTGTITVAAANNCGTSEAVAISVTAVNTITAVSISSGSVTPCVNATVVYRVQALGATSFTWQASGNLELVGSTTADSVSVIIKPGGGTLSVILKNDCGANQKQSVVITPPVPISTPASIQAATAVFCTGTTGLVYSVAEVSGASGYAWKITGADGKPAAGWRITATSPDQRTITVTAGSEPAIISVSALSNCGASTAQTLTATPVKSPPPVPGTITGNANVCAGNTNLRYSIKPVPGATSYTWTIPTGSGWAIVSGQGTTQILVKAGATEGFITVRSKNICGESAVASQKAIVPSTAKPPTPGAIVASKTSVCINEPNVTFTVPAIPGVSLYAWTVPEGWAITSGQTTNSITVTAGSTGGSVYVVAYNNCGPGKSSTPLAVAVNDKPTAPVAISGETIACSGSVGNKYKVPNMPGATSYVWSLPTGWTITAGAGTSEITVAATDAAGTISVRAKNACFESDATTLAVKTSTTEPATLGPITGSSIVCRSQSEITYQVTPNADVSNYTWSVPPGWSITSGQGTPSIKVLAANNAGIISVLAKNGCGVAASPSSLPVSVSEEVALTPGAITGKNQVCGSETNLTYTIAEVNGASGYLWEVPEATGWQIVSGQGTTSITVRAGVQNGAVRVKAIGDCGPGPASTFAVNVSVLPTGPIQIIGTKEQCAGSTEQVYQIAAIPGAVTYTWQVPPDWVIEGGQGTPAIRVTVGETLGTVQVIATAACSASITGTLAVVSSVDAITTPGPIGGDSNSLICSNQTGITYSIEPVPGATAYCWELTPSAGWVITSGQGTTQIQVTAGSQPATISVRAISGCGISDVSTVDAVPGSAAEINIGAITGPGNTCSNQTELTYSIAPVGGATGYKWSLPPTWKITSGENTNKIIVTAGSQSGEISVVAFNSCITSNPATLSVTLNPAPVAPLQIKDESSACIGLVYTVDAVPGAASYNWLVPKGWRIIDGQGSTLIRVAAPENSREGIIRVTTQTGSCSSAATSLTVDPSIGSGNLQVANVFSPNGDGVNDTWTITNIQNYPDNEVVLINRWGSEVYKAKSYKNNWTGNNLTDGTYYYVLRVKVCDGTYRTQKGYVMIMR</sequence>
<dbReference type="EMBL" id="CP055156">
    <property type="protein sequence ID" value="QNF32493.1"/>
    <property type="molecule type" value="Genomic_DNA"/>
</dbReference>
<dbReference type="InterPro" id="IPR021884">
    <property type="entry name" value="Ice-bd_prot"/>
</dbReference>
<feature type="domain" description="PKD-like" evidence="4">
    <location>
        <begin position="1274"/>
        <end position="1353"/>
    </location>
</feature>
<dbReference type="NCBIfam" id="TIGR01451">
    <property type="entry name" value="B_ant_repeat"/>
    <property type="match status" value="1"/>
</dbReference>
<feature type="domain" description="PKD-like" evidence="4">
    <location>
        <begin position="1010"/>
        <end position="1090"/>
    </location>
</feature>
<proteinExistence type="inferred from homology"/>
<feature type="domain" description="PKD-like" evidence="4">
    <location>
        <begin position="922"/>
        <end position="1003"/>
    </location>
</feature>
<reference evidence="5 6" key="1">
    <citation type="journal article" date="2018" name="Int. J. Syst. Evol. Microbiol.">
        <title>Adhaeribacter swui sp. nov., isolated from wet mud.</title>
        <authorList>
            <person name="Kim D.U."/>
            <person name="Kim K.W."/>
            <person name="Kang M.S."/>
            <person name="Kim J.Y."/>
            <person name="Jang J.H."/>
            <person name="Kim M.K."/>
        </authorList>
    </citation>
    <scope>NUCLEOTIDE SEQUENCE [LARGE SCALE GENOMIC DNA]</scope>
    <source>
        <strain evidence="5 6">KCTC 52873</strain>
    </source>
</reference>
<dbReference type="Pfam" id="PF19408">
    <property type="entry name" value="PKD_6"/>
    <property type="match status" value="14"/>
</dbReference>
<feature type="domain" description="PKD-like" evidence="4">
    <location>
        <begin position="1453"/>
        <end position="1531"/>
    </location>
</feature>
<evidence type="ECO:0000259" key="3">
    <source>
        <dbReference type="Pfam" id="PF01345"/>
    </source>
</evidence>
<evidence type="ECO:0000256" key="2">
    <source>
        <dbReference type="ARBA" id="ARBA00022729"/>
    </source>
</evidence>
<evidence type="ECO:0000313" key="5">
    <source>
        <dbReference type="EMBL" id="QNF32493.1"/>
    </source>
</evidence>
<dbReference type="Proteomes" id="UP000515237">
    <property type="component" value="Chromosome"/>
</dbReference>
<dbReference type="Pfam" id="PF11999">
    <property type="entry name" value="Ice_binding"/>
    <property type="match status" value="1"/>
</dbReference>
<feature type="domain" description="PKD-like" evidence="4">
    <location>
        <begin position="1097"/>
        <end position="1173"/>
    </location>
</feature>
<comment type="similarity">
    <text evidence="1">Belongs to the ice-binding protein family.</text>
</comment>
<feature type="domain" description="PKD-like" evidence="4">
    <location>
        <begin position="366"/>
        <end position="456"/>
    </location>
</feature>
<feature type="domain" description="PKD-like" evidence="4">
    <location>
        <begin position="658"/>
        <end position="728"/>
    </location>
</feature>
<feature type="domain" description="PKD-like" evidence="4">
    <location>
        <begin position="737"/>
        <end position="824"/>
    </location>
</feature>
<keyword evidence="2" id="KW-0732">Signal</keyword>
<protein>
    <submittedName>
        <fullName evidence="5">DUF3494 domain-containing protein</fullName>
    </submittedName>
</protein>
<organism evidence="5 6">
    <name type="scientific">Adhaeribacter swui</name>
    <dbReference type="NCBI Taxonomy" id="2086471"/>
    <lineage>
        <taxon>Bacteria</taxon>
        <taxon>Pseudomonadati</taxon>
        <taxon>Bacteroidota</taxon>
        <taxon>Cytophagia</taxon>
        <taxon>Cytophagales</taxon>
        <taxon>Hymenobacteraceae</taxon>
        <taxon>Adhaeribacter</taxon>
    </lineage>
</organism>
<feature type="domain" description="PKD-like" evidence="4">
    <location>
        <begin position="564"/>
        <end position="646"/>
    </location>
</feature>
<dbReference type="Pfam" id="PF01345">
    <property type="entry name" value="DUF11"/>
    <property type="match status" value="1"/>
</dbReference>
<feature type="domain" description="PKD-like" evidence="4">
    <location>
        <begin position="1537"/>
        <end position="1616"/>
    </location>
</feature>
<name>A0A7G7G5Q9_9BACT</name>